<dbReference type="EMBL" id="JAGSPJ010000008">
    <property type="protein sequence ID" value="MBR7801809.1"/>
    <property type="molecule type" value="Genomic_DNA"/>
</dbReference>
<dbReference type="Pfam" id="PF06945">
    <property type="entry name" value="DUF1289"/>
    <property type="match status" value="1"/>
</dbReference>
<proteinExistence type="predicted"/>
<sequence length="66" mass="7586">MKIDDKNPNEIPSPCIKLCQIGPDQLCLGCLRTLDEIAAWSRASNELKLEIHKQISLRRERLDKVK</sequence>
<organism evidence="1 2">
    <name type="scientific">Undibacterium fentianense</name>
    <dbReference type="NCBI Taxonomy" id="2828728"/>
    <lineage>
        <taxon>Bacteria</taxon>
        <taxon>Pseudomonadati</taxon>
        <taxon>Pseudomonadota</taxon>
        <taxon>Betaproteobacteria</taxon>
        <taxon>Burkholderiales</taxon>
        <taxon>Oxalobacteraceae</taxon>
        <taxon>Undibacterium</taxon>
    </lineage>
</organism>
<dbReference type="PANTHER" id="PTHR35175">
    <property type="entry name" value="DUF1289 DOMAIN-CONTAINING PROTEIN"/>
    <property type="match status" value="1"/>
</dbReference>
<name>A0A941E742_9BURK</name>
<dbReference type="InterPro" id="IPR010710">
    <property type="entry name" value="DUF1289"/>
</dbReference>
<reference evidence="1" key="1">
    <citation type="submission" date="2021-04" db="EMBL/GenBank/DDBJ databases">
        <title>novel species isolated from subtropical streams in China.</title>
        <authorList>
            <person name="Lu H."/>
        </authorList>
    </citation>
    <scope>NUCLEOTIDE SEQUENCE</scope>
    <source>
        <strain evidence="1">FT137W</strain>
    </source>
</reference>
<dbReference type="AlphaFoldDB" id="A0A941E742"/>
<keyword evidence="2" id="KW-1185">Reference proteome</keyword>
<evidence type="ECO:0000313" key="2">
    <source>
        <dbReference type="Proteomes" id="UP000678545"/>
    </source>
</evidence>
<comment type="caution">
    <text evidence="1">The sequence shown here is derived from an EMBL/GenBank/DDBJ whole genome shotgun (WGS) entry which is preliminary data.</text>
</comment>
<dbReference type="RefSeq" id="WP_212676904.1">
    <property type="nucleotide sequence ID" value="NZ_JAGSPJ010000008.1"/>
</dbReference>
<dbReference type="Proteomes" id="UP000678545">
    <property type="component" value="Unassembled WGS sequence"/>
</dbReference>
<evidence type="ECO:0000313" key="1">
    <source>
        <dbReference type="EMBL" id="MBR7801809.1"/>
    </source>
</evidence>
<accession>A0A941E742</accession>
<protein>
    <submittedName>
        <fullName evidence="1">DUF1289 domain-containing protein</fullName>
    </submittedName>
</protein>
<gene>
    <name evidence="1" type="ORF">KDM90_17485</name>
</gene>
<dbReference type="PANTHER" id="PTHR35175:SF2">
    <property type="entry name" value="DUF1289 DOMAIN-CONTAINING PROTEIN"/>
    <property type="match status" value="1"/>
</dbReference>